<dbReference type="InterPro" id="IPR018702">
    <property type="entry name" value="DUF2207"/>
</dbReference>
<evidence type="ECO:0000256" key="1">
    <source>
        <dbReference type="SAM" id="MobiDB-lite"/>
    </source>
</evidence>
<dbReference type="EMBL" id="CABEEZ010000052">
    <property type="protein sequence ID" value="VTR27441.1"/>
    <property type="molecule type" value="Genomic_DNA"/>
</dbReference>
<reference evidence="3" key="1">
    <citation type="submission" date="2019-05" db="EMBL/GenBank/DDBJ databases">
        <authorList>
            <consortium name="Pathogen Informatics"/>
        </authorList>
    </citation>
    <scope>NUCLEOTIDE SEQUENCE [LARGE SCALE GENOMIC DNA]</scope>
    <source>
        <strain evidence="3">NCTC12965</strain>
    </source>
</reference>
<feature type="compositionally biased region" description="Low complexity" evidence="1">
    <location>
        <begin position="1"/>
        <end position="18"/>
    </location>
</feature>
<organism evidence="3">
    <name type="scientific">Serratia fonticola</name>
    <dbReference type="NCBI Taxonomy" id="47917"/>
    <lineage>
        <taxon>Bacteria</taxon>
        <taxon>Pseudomonadati</taxon>
        <taxon>Pseudomonadota</taxon>
        <taxon>Gammaproteobacteria</taxon>
        <taxon>Enterobacterales</taxon>
        <taxon>Yersiniaceae</taxon>
        <taxon>Serratia</taxon>
    </lineage>
</organism>
<protein>
    <submittedName>
        <fullName evidence="3">Predicted membrane protein (DUF2207)</fullName>
    </submittedName>
</protein>
<accession>A0A4U9UE63</accession>
<dbReference type="Pfam" id="PF09972">
    <property type="entry name" value="DUF2207"/>
    <property type="match status" value="1"/>
</dbReference>
<name>A0A4U9UE63_SERFO</name>
<proteinExistence type="predicted"/>
<sequence length="125" mass="13972">MAGAAPATADDIAVGAAPVAEAPDREAAPSDPRWVRAYEHILSFDTQAHFNPDGSMEMRENIKVLSLGQEIRRGIFRTLPLTWNRQDGKIFSVDYHIKEVLRDGVAEPYSLDKSSKTLTVAYWQR</sequence>
<gene>
    <name evidence="3" type="ORF">NCTC12965_02548</name>
</gene>
<evidence type="ECO:0000259" key="2">
    <source>
        <dbReference type="Pfam" id="PF09972"/>
    </source>
</evidence>
<feature type="domain" description="DUF2207" evidence="2">
    <location>
        <begin position="41"/>
        <end position="121"/>
    </location>
</feature>
<evidence type="ECO:0000313" key="3">
    <source>
        <dbReference type="EMBL" id="VTR27441.1"/>
    </source>
</evidence>
<dbReference type="AlphaFoldDB" id="A0A4U9UE63"/>
<feature type="region of interest" description="Disordered" evidence="1">
    <location>
        <begin position="1"/>
        <end position="30"/>
    </location>
</feature>